<keyword evidence="3" id="KW-0067">ATP-binding</keyword>
<evidence type="ECO:0000256" key="3">
    <source>
        <dbReference type="ARBA" id="ARBA00022840"/>
    </source>
</evidence>
<dbReference type="SUPFAM" id="SSF52540">
    <property type="entry name" value="P-loop containing nucleoside triphosphate hydrolases"/>
    <property type="match status" value="1"/>
</dbReference>
<dbReference type="PANTHER" id="PTHR33463">
    <property type="entry name" value="NB-ARC DOMAIN-CONTAINING PROTEIN-RELATED"/>
    <property type="match status" value="1"/>
</dbReference>
<dbReference type="InterPro" id="IPR042197">
    <property type="entry name" value="Apaf_helical"/>
</dbReference>
<proteinExistence type="predicted"/>
<evidence type="ECO:0000256" key="2">
    <source>
        <dbReference type="ARBA" id="ARBA00022821"/>
    </source>
</evidence>
<evidence type="ECO:0000259" key="4">
    <source>
        <dbReference type="Pfam" id="PF00931"/>
    </source>
</evidence>
<organism evidence="5 6">
    <name type="scientific">Vitis vinifera</name>
    <name type="common">Grape</name>
    <dbReference type="NCBI Taxonomy" id="29760"/>
    <lineage>
        <taxon>Eukaryota</taxon>
        <taxon>Viridiplantae</taxon>
        <taxon>Streptophyta</taxon>
        <taxon>Embryophyta</taxon>
        <taxon>Tracheophyta</taxon>
        <taxon>Spermatophyta</taxon>
        <taxon>Magnoliopsida</taxon>
        <taxon>eudicotyledons</taxon>
        <taxon>Gunneridae</taxon>
        <taxon>Pentapetalae</taxon>
        <taxon>rosids</taxon>
        <taxon>Vitales</taxon>
        <taxon>Vitaceae</taxon>
        <taxon>Viteae</taxon>
        <taxon>Vitis</taxon>
    </lineage>
</organism>
<evidence type="ECO:0000313" key="6">
    <source>
        <dbReference type="Proteomes" id="UP001227230"/>
    </source>
</evidence>
<keyword evidence="6" id="KW-1185">Reference proteome</keyword>
<name>A0ABY9D7M5_VITVI</name>
<dbReference type="InterPro" id="IPR002182">
    <property type="entry name" value="NB-ARC"/>
</dbReference>
<dbReference type="InterPro" id="IPR050905">
    <property type="entry name" value="Plant_NBS-LRR"/>
</dbReference>
<feature type="domain" description="NB-ARC" evidence="4">
    <location>
        <begin position="82"/>
        <end position="141"/>
    </location>
</feature>
<dbReference type="Pfam" id="PF00931">
    <property type="entry name" value="NB-ARC"/>
    <property type="match status" value="1"/>
</dbReference>
<dbReference type="InterPro" id="IPR027417">
    <property type="entry name" value="P-loop_NTPase"/>
</dbReference>
<keyword evidence="1" id="KW-0547">Nucleotide-binding</keyword>
<dbReference type="PANTHER" id="PTHR33463:SF198">
    <property type="entry name" value="RPP4C3"/>
    <property type="match status" value="1"/>
</dbReference>
<dbReference type="Gene3D" id="1.10.8.430">
    <property type="entry name" value="Helical domain of apoptotic protease-activating factors"/>
    <property type="match status" value="1"/>
</dbReference>
<keyword evidence="2" id="KW-0611">Plant defense</keyword>
<evidence type="ECO:0000256" key="1">
    <source>
        <dbReference type="ARBA" id="ARBA00022741"/>
    </source>
</evidence>
<dbReference type="Proteomes" id="UP001227230">
    <property type="component" value="Chromosome 14"/>
</dbReference>
<evidence type="ECO:0000313" key="5">
    <source>
        <dbReference type="EMBL" id="WKA02999.1"/>
    </source>
</evidence>
<sequence>MGFLREDYEQGKDDSPSNEEIILAHRFWRGSSPLWRVGSPQPPTQEVSTGILKEVSEKGHTAGVIEEDTYQTGHGAVECRNDIWEEVGLKEVGIPCKDDQTECKVALTSRDLHILNNDMDAEKCFRIQQLTEEEAWSLFNMTIGGSLEKNLELRPIAMKVVEECEGLPIAIVTIAKALKGGNLTVWKNALEELRASAPPNIRGVNKNVSSCLEWSYKRLISVEVKSLLLFCGLLGDGDISLDDSLKYGMGLDLFDNIDSLEQAGDRVVGLVKILKTSSLLLDALADGHYYKIKKLFYYMLEI</sequence>
<accession>A0ABY9D7M5</accession>
<gene>
    <name evidence="5" type="ORF">VitviT2T_021138</name>
</gene>
<protein>
    <recommendedName>
        <fullName evidence="4">NB-ARC domain-containing protein</fullName>
    </recommendedName>
</protein>
<reference evidence="5 6" key="1">
    <citation type="journal article" date="2023" name="Hortic Res">
        <title>The complete reference genome for grapevine (Vitis vinifera L.) genetics and breeding.</title>
        <authorList>
            <person name="Shi X."/>
            <person name="Cao S."/>
            <person name="Wang X."/>
            <person name="Huang S."/>
            <person name="Wang Y."/>
            <person name="Liu Z."/>
            <person name="Liu W."/>
            <person name="Leng X."/>
            <person name="Peng Y."/>
            <person name="Wang N."/>
            <person name="Wang Y."/>
            <person name="Ma Z."/>
            <person name="Xu X."/>
            <person name="Zhang F."/>
            <person name="Xue H."/>
            <person name="Zhong H."/>
            <person name="Wang Y."/>
            <person name="Zhang K."/>
            <person name="Velt A."/>
            <person name="Avia K."/>
            <person name="Holtgrawe D."/>
            <person name="Grimplet J."/>
            <person name="Matus J.T."/>
            <person name="Ware D."/>
            <person name="Wu X."/>
            <person name="Wang H."/>
            <person name="Liu C."/>
            <person name="Fang Y."/>
            <person name="Rustenholz C."/>
            <person name="Cheng Z."/>
            <person name="Xiao H."/>
            <person name="Zhou Y."/>
        </authorList>
    </citation>
    <scope>NUCLEOTIDE SEQUENCE [LARGE SCALE GENOMIC DNA]</scope>
    <source>
        <strain evidence="6">cv. Pinot noir / PN40024</strain>
        <tissue evidence="5">Leaf</tissue>
    </source>
</reference>
<dbReference type="EMBL" id="CP126661">
    <property type="protein sequence ID" value="WKA02999.1"/>
    <property type="molecule type" value="Genomic_DNA"/>
</dbReference>